<keyword evidence="5" id="KW-0675">Receptor</keyword>
<dbReference type="Proteomes" id="UP000549775">
    <property type="component" value="Unassembled WGS sequence"/>
</dbReference>
<feature type="non-terminal residue" evidence="8">
    <location>
        <position position="1"/>
    </location>
</feature>
<organism evidence="8 9">
    <name type="scientific">Acrocephalus arundinaceus</name>
    <name type="common">Great reed-warbler</name>
    <dbReference type="NCBI Taxonomy" id="39621"/>
    <lineage>
        <taxon>Eukaryota</taxon>
        <taxon>Metazoa</taxon>
        <taxon>Chordata</taxon>
        <taxon>Craniata</taxon>
        <taxon>Vertebrata</taxon>
        <taxon>Euteleostomi</taxon>
        <taxon>Archelosauria</taxon>
        <taxon>Archosauria</taxon>
        <taxon>Dinosauria</taxon>
        <taxon>Saurischia</taxon>
        <taxon>Theropoda</taxon>
        <taxon>Coelurosauria</taxon>
        <taxon>Aves</taxon>
        <taxon>Neognathae</taxon>
        <taxon>Neoaves</taxon>
        <taxon>Telluraves</taxon>
        <taxon>Australaves</taxon>
        <taxon>Passeriformes</taxon>
        <taxon>Sylvioidea</taxon>
        <taxon>Sylviidae</taxon>
        <taxon>Acrocephalinae</taxon>
        <taxon>Acrocephalus</taxon>
    </lineage>
</organism>
<dbReference type="PROSITE" id="PS50835">
    <property type="entry name" value="IG_LIKE"/>
    <property type="match status" value="1"/>
</dbReference>
<dbReference type="Pfam" id="PF07686">
    <property type="entry name" value="V-set"/>
    <property type="match status" value="1"/>
</dbReference>
<evidence type="ECO:0000256" key="6">
    <source>
        <dbReference type="ARBA" id="ARBA00023319"/>
    </source>
</evidence>
<keyword evidence="3" id="KW-1133">Transmembrane helix</keyword>
<evidence type="ECO:0000256" key="4">
    <source>
        <dbReference type="ARBA" id="ARBA00023136"/>
    </source>
</evidence>
<keyword evidence="2" id="KW-0812">Transmembrane</keyword>
<keyword evidence="9" id="KW-1185">Reference proteome</keyword>
<evidence type="ECO:0000256" key="3">
    <source>
        <dbReference type="ARBA" id="ARBA00022989"/>
    </source>
</evidence>
<dbReference type="EMBL" id="VZST01000180">
    <property type="protein sequence ID" value="NWZ63089.1"/>
    <property type="molecule type" value="Genomic_DNA"/>
</dbReference>
<dbReference type="SMART" id="SM00406">
    <property type="entry name" value="IGv"/>
    <property type="match status" value="1"/>
</dbReference>
<dbReference type="GO" id="GO:0016020">
    <property type="term" value="C:membrane"/>
    <property type="evidence" value="ECO:0007669"/>
    <property type="project" value="UniProtKB-SubCell"/>
</dbReference>
<dbReference type="InterPro" id="IPR051117">
    <property type="entry name" value="TRG_var/const_region"/>
</dbReference>
<accession>A0A7K7P621</accession>
<gene>
    <name evidence="8" type="primary">Tcrgv1</name>
    <name evidence="8" type="ORF">ACRARU_R15382</name>
</gene>
<dbReference type="OrthoDB" id="8924181at2759"/>
<keyword evidence="6" id="KW-0393">Immunoglobulin domain</keyword>
<dbReference type="InterPro" id="IPR036179">
    <property type="entry name" value="Ig-like_dom_sf"/>
</dbReference>
<dbReference type="InterPro" id="IPR013106">
    <property type="entry name" value="Ig_V-set"/>
</dbReference>
<protein>
    <submittedName>
        <fullName evidence="8">TVC2 protein</fullName>
    </submittedName>
</protein>
<dbReference type="InterPro" id="IPR013783">
    <property type="entry name" value="Ig-like_fold"/>
</dbReference>
<dbReference type="InterPro" id="IPR007110">
    <property type="entry name" value="Ig-like_dom"/>
</dbReference>
<dbReference type="AlphaFoldDB" id="A0A7K7P621"/>
<dbReference type="PANTHER" id="PTHR19256">
    <property type="entry name" value="T-CELL RECEPTOR GAMMA CHAIN"/>
    <property type="match status" value="1"/>
</dbReference>
<keyword evidence="4" id="KW-0472">Membrane</keyword>
<feature type="non-terminal residue" evidence="8">
    <location>
        <position position="119"/>
    </location>
</feature>
<dbReference type="Gene3D" id="2.60.40.10">
    <property type="entry name" value="Immunoglobulins"/>
    <property type="match status" value="1"/>
</dbReference>
<evidence type="ECO:0000313" key="8">
    <source>
        <dbReference type="EMBL" id="NWZ63089.1"/>
    </source>
</evidence>
<name>A0A7K7P621_ACRAR</name>
<evidence type="ECO:0000259" key="7">
    <source>
        <dbReference type="PROSITE" id="PS50835"/>
    </source>
</evidence>
<comment type="caution">
    <text evidence="8">The sequence shown here is derived from an EMBL/GenBank/DDBJ whole genome shotgun (WGS) entry which is preliminary data.</text>
</comment>
<evidence type="ECO:0000256" key="2">
    <source>
        <dbReference type="ARBA" id="ARBA00022692"/>
    </source>
</evidence>
<dbReference type="SUPFAM" id="SSF48726">
    <property type="entry name" value="Immunoglobulin"/>
    <property type="match status" value="1"/>
</dbReference>
<evidence type="ECO:0000256" key="5">
    <source>
        <dbReference type="ARBA" id="ARBA00023170"/>
    </source>
</evidence>
<evidence type="ECO:0000313" key="9">
    <source>
        <dbReference type="Proteomes" id="UP000549775"/>
    </source>
</evidence>
<dbReference type="PANTHER" id="PTHR19256:SF65">
    <property type="entry name" value="T CELL RECEPTOR GAMMA CONSTANT 1-RELATED"/>
    <property type="match status" value="1"/>
</dbReference>
<reference evidence="8 9" key="1">
    <citation type="submission" date="2019-09" db="EMBL/GenBank/DDBJ databases">
        <title>Bird 10,000 Genomes (B10K) Project - Family phase.</title>
        <authorList>
            <person name="Zhang G."/>
        </authorList>
    </citation>
    <scope>NUCLEOTIDE SEQUENCE [LARGE SCALE GENOMIC DNA]</scope>
    <source>
        <strain evidence="8">OUT-0054</strain>
        <tissue evidence="8">Blood</tissue>
    </source>
</reference>
<evidence type="ECO:0000256" key="1">
    <source>
        <dbReference type="ARBA" id="ARBA00004370"/>
    </source>
</evidence>
<feature type="domain" description="Ig-like" evidence="7">
    <location>
        <begin position="13"/>
        <end position="119"/>
    </location>
</feature>
<proteinExistence type="predicted"/>
<sequence>VFVLFSLSLSLDGQVQVFLKQREVSITRGHKTSTSMDCIAEGIPHFQYAFIHWYRHVPSKAPEHILYIGPSAVSYSNNSYSKKYSSSKKGTNICTFTINDINPNDEGAYYCAFWHFHRI</sequence>
<comment type="subcellular location">
    <subcellularLocation>
        <location evidence="1">Membrane</location>
    </subcellularLocation>
</comment>